<name>A0ABY7JSH5_9ACTN</name>
<keyword evidence="1" id="KW-0812">Transmembrane</keyword>
<evidence type="ECO:0000313" key="3">
    <source>
        <dbReference type="Proteomes" id="UP001164693"/>
    </source>
</evidence>
<keyword evidence="1" id="KW-0472">Membrane</keyword>
<evidence type="ECO:0000256" key="1">
    <source>
        <dbReference type="SAM" id="Phobius"/>
    </source>
</evidence>
<feature type="transmembrane region" description="Helical" evidence="1">
    <location>
        <begin position="99"/>
        <end position="120"/>
    </location>
</feature>
<keyword evidence="1" id="KW-1133">Transmembrane helix</keyword>
<dbReference type="Proteomes" id="UP001164693">
    <property type="component" value="Chromosome"/>
</dbReference>
<dbReference type="EMBL" id="CP097463">
    <property type="protein sequence ID" value="WAX55294.1"/>
    <property type="molecule type" value="Genomic_DNA"/>
</dbReference>
<evidence type="ECO:0000313" key="2">
    <source>
        <dbReference type="EMBL" id="WAX55294.1"/>
    </source>
</evidence>
<feature type="transmembrane region" description="Helical" evidence="1">
    <location>
        <begin position="163"/>
        <end position="188"/>
    </location>
</feature>
<feature type="transmembrane region" description="Helical" evidence="1">
    <location>
        <begin position="64"/>
        <end position="87"/>
    </location>
</feature>
<dbReference type="Pfam" id="PF17197">
    <property type="entry name" value="DUF5134"/>
    <property type="match status" value="1"/>
</dbReference>
<reference evidence="2" key="1">
    <citation type="submission" date="2022-05" db="EMBL/GenBank/DDBJ databases">
        <title>Jatrophihabitans sp. SB3-54 whole genome sequence.</title>
        <authorList>
            <person name="Suh M.K."/>
            <person name="Eom M.K."/>
            <person name="Kim J.S."/>
            <person name="Kim H.S."/>
            <person name="Do H.E."/>
            <person name="Shin Y.K."/>
            <person name="Lee J.-S."/>
        </authorList>
    </citation>
    <scope>NUCLEOTIDE SEQUENCE</scope>
    <source>
        <strain evidence="2">SB3-54</strain>
    </source>
</reference>
<dbReference type="InterPro" id="IPR033458">
    <property type="entry name" value="DUF5134"/>
</dbReference>
<dbReference type="RefSeq" id="WP_269441799.1">
    <property type="nucleotide sequence ID" value="NZ_CP097463.1"/>
</dbReference>
<protein>
    <submittedName>
        <fullName evidence="2">DUF5134 domain-containing protein</fullName>
    </submittedName>
</protein>
<gene>
    <name evidence="2" type="ORF">M6B22_12110</name>
</gene>
<feature type="transmembrane region" description="Helical" evidence="1">
    <location>
        <begin position="132"/>
        <end position="151"/>
    </location>
</feature>
<accession>A0ABY7JSH5</accession>
<sequence length="191" mass="19346">MANVGWLDLALAGAMALTAAHHLGRPLAARLSGRPCELDVNLAHAAMGAAMAAMLLGPPAREPGWAVAMAIPTLWFLCRGVHAYVLHGRAAAAHPLREALLCAAMLYMLAAHGPHAVMAMPGMTTPQGPTNLAAVPALTVLFVLALAAVAVRSVPAAGRAHRAGTSVAPAATAGCQLAMIGASGYMLALML</sequence>
<keyword evidence="3" id="KW-1185">Reference proteome</keyword>
<organism evidence="2 3">
    <name type="scientific">Jatrophihabitans cynanchi</name>
    <dbReference type="NCBI Taxonomy" id="2944128"/>
    <lineage>
        <taxon>Bacteria</taxon>
        <taxon>Bacillati</taxon>
        <taxon>Actinomycetota</taxon>
        <taxon>Actinomycetes</taxon>
        <taxon>Jatrophihabitantales</taxon>
        <taxon>Jatrophihabitantaceae</taxon>
        <taxon>Jatrophihabitans</taxon>
    </lineage>
</organism>
<proteinExistence type="predicted"/>